<keyword evidence="15" id="KW-1185">Reference proteome</keyword>
<organism evidence="14 15">
    <name type="scientific">Haemaphysalis longicornis</name>
    <name type="common">Bush tick</name>
    <dbReference type="NCBI Taxonomy" id="44386"/>
    <lineage>
        <taxon>Eukaryota</taxon>
        <taxon>Metazoa</taxon>
        <taxon>Ecdysozoa</taxon>
        <taxon>Arthropoda</taxon>
        <taxon>Chelicerata</taxon>
        <taxon>Arachnida</taxon>
        <taxon>Acari</taxon>
        <taxon>Parasitiformes</taxon>
        <taxon>Ixodida</taxon>
        <taxon>Ixodoidea</taxon>
        <taxon>Ixodidae</taxon>
        <taxon>Haemaphysalinae</taxon>
        <taxon>Haemaphysalis</taxon>
    </lineage>
</organism>
<keyword evidence="8 12" id="KW-0238">DNA-binding</keyword>
<sequence>MPTCFAPGCKSGYRNGYSTSRRFFGPPKDPTEFKRWEQALHRKDKKLTAKCKVCDIHFEDDDIVKHYHHVVARQEILIARGKWELAPGAIPRLFLEKLEWFPLPSLGCTAHDQDMMARVVKFYIVMRMFFFCKKSNQELHLSEKVKNTRKKMKSL</sequence>
<dbReference type="GO" id="GO:0008270">
    <property type="term" value="F:zinc ion binding"/>
    <property type="evidence" value="ECO:0007669"/>
    <property type="project" value="UniProtKB-KW"/>
</dbReference>
<feature type="domain" description="THAP-type" evidence="13">
    <location>
        <begin position="1"/>
        <end position="94"/>
    </location>
</feature>
<evidence type="ECO:0000256" key="8">
    <source>
        <dbReference type="ARBA" id="ARBA00023125"/>
    </source>
</evidence>
<proteinExistence type="inferred from homology"/>
<evidence type="ECO:0000256" key="12">
    <source>
        <dbReference type="PROSITE-ProRule" id="PRU00309"/>
    </source>
</evidence>
<evidence type="ECO:0000256" key="2">
    <source>
        <dbReference type="ARBA" id="ARBA00006177"/>
    </source>
</evidence>
<dbReference type="GO" id="GO:0043565">
    <property type="term" value="F:sequence-specific DNA binding"/>
    <property type="evidence" value="ECO:0007669"/>
    <property type="project" value="InterPro"/>
</dbReference>
<dbReference type="PANTHER" id="PTHR46600">
    <property type="entry name" value="THAP DOMAIN-CONTAINING"/>
    <property type="match status" value="1"/>
</dbReference>
<dbReference type="PANTHER" id="PTHR46600:SF1">
    <property type="entry name" value="THAP DOMAIN-CONTAINING PROTEIN 1"/>
    <property type="match status" value="1"/>
</dbReference>
<evidence type="ECO:0000313" key="14">
    <source>
        <dbReference type="EMBL" id="KAH9375223.1"/>
    </source>
</evidence>
<dbReference type="InterPro" id="IPR006612">
    <property type="entry name" value="THAP_Znf"/>
</dbReference>
<keyword evidence="4 12" id="KW-0863">Zinc-finger</keyword>
<dbReference type="GO" id="GO:0005654">
    <property type="term" value="C:nucleoplasm"/>
    <property type="evidence" value="ECO:0007669"/>
    <property type="project" value="UniProtKB-SubCell"/>
</dbReference>
<dbReference type="SMART" id="SM00980">
    <property type="entry name" value="THAP"/>
    <property type="match status" value="1"/>
</dbReference>
<evidence type="ECO:0000256" key="6">
    <source>
        <dbReference type="ARBA" id="ARBA00023015"/>
    </source>
</evidence>
<keyword evidence="3" id="KW-0479">Metal-binding</keyword>
<evidence type="ECO:0000256" key="5">
    <source>
        <dbReference type="ARBA" id="ARBA00022833"/>
    </source>
</evidence>
<accession>A0A9J6GKW9</accession>
<evidence type="ECO:0000256" key="11">
    <source>
        <dbReference type="ARBA" id="ARBA00023306"/>
    </source>
</evidence>
<dbReference type="InterPro" id="IPR038441">
    <property type="entry name" value="THAP_Znf_sf"/>
</dbReference>
<dbReference type="EMBL" id="JABSTR010000007">
    <property type="protein sequence ID" value="KAH9375223.1"/>
    <property type="molecule type" value="Genomic_DNA"/>
</dbReference>
<keyword evidence="11" id="KW-0131">Cell cycle</keyword>
<dbReference type="SMART" id="SM00692">
    <property type="entry name" value="DM3"/>
    <property type="match status" value="1"/>
</dbReference>
<dbReference type="OrthoDB" id="6504146at2759"/>
<reference evidence="14 15" key="1">
    <citation type="journal article" date="2020" name="Cell">
        <title>Large-Scale Comparative Analyses of Tick Genomes Elucidate Their Genetic Diversity and Vector Capacities.</title>
        <authorList>
            <consortium name="Tick Genome and Microbiome Consortium (TIGMIC)"/>
            <person name="Jia N."/>
            <person name="Wang J."/>
            <person name="Shi W."/>
            <person name="Du L."/>
            <person name="Sun Y."/>
            <person name="Zhan W."/>
            <person name="Jiang J.F."/>
            <person name="Wang Q."/>
            <person name="Zhang B."/>
            <person name="Ji P."/>
            <person name="Bell-Sakyi L."/>
            <person name="Cui X.M."/>
            <person name="Yuan T.T."/>
            <person name="Jiang B.G."/>
            <person name="Yang W.F."/>
            <person name="Lam T.T."/>
            <person name="Chang Q.C."/>
            <person name="Ding S.J."/>
            <person name="Wang X.J."/>
            <person name="Zhu J.G."/>
            <person name="Ruan X.D."/>
            <person name="Zhao L."/>
            <person name="Wei J.T."/>
            <person name="Ye R.Z."/>
            <person name="Que T.C."/>
            <person name="Du C.H."/>
            <person name="Zhou Y.H."/>
            <person name="Cheng J.X."/>
            <person name="Dai P.F."/>
            <person name="Guo W.B."/>
            <person name="Han X.H."/>
            <person name="Huang E.J."/>
            <person name="Li L.F."/>
            <person name="Wei W."/>
            <person name="Gao Y.C."/>
            <person name="Liu J.Z."/>
            <person name="Shao H.Z."/>
            <person name="Wang X."/>
            <person name="Wang C.C."/>
            <person name="Yang T.C."/>
            <person name="Huo Q.B."/>
            <person name="Li W."/>
            <person name="Chen H.Y."/>
            <person name="Chen S.E."/>
            <person name="Zhou L.G."/>
            <person name="Ni X.B."/>
            <person name="Tian J.H."/>
            <person name="Sheng Y."/>
            <person name="Liu T."/>
            <person name="Pan Y.S."/>
            <person name="Xia L.Y."/>
            <person name="Li J."/>
            <person name="Zhao F."/>
            <person name="Cao W.C."/>
        </authorList>
    </citation>
    <scope>NUCLEOTIDE SEQUENCE [LARGE SCALE GENOMIC DNA]</scope>
    <source>
        <strain evidence="14">HaeL-2018</strain>
    </source>
</reference>
<dbReference type="Pfam" id="PF05485">
    <property type="entry name" value="THAP"/>
    <property type="match status" value="1"/>
</dbReference>
<keyword evidence="7" id="KW-0175">Coiled coil</keyword>
<evidence type="ECO:0000256" key="9">
    <source>
        <dbReference type="ARBA" id="ARBA00023163"/>
    </source>
</evidence>
<dbReference type="Gene3D" id="6.20.210.20">
    <property type="entry name" value="THAP domain"/>
    <property type="match status" value="1"/>
</dbReference>
<dbReference type="InterPro" id="IPR026516">
    <property type="entry name" value="THAP1/10"/>
</dbReference>
<evidence type="ECO:0000256" key="3">
    <source>
        <dbReference type="ARBA" id="ARBA00022723"/>
    </source>
</evidence>
<name>A0A9J6GKW9_HAELO</name>
<dbReference type="AlphaFoldDB" id="A0A9J6GKW9"/>
<comment type="subcellular location">
    <subcellularLocation>
        <location evidence="1">Nucleus</location>
        <location evidence="1">Nucleoplasm</location>
    </subcellularLocation>
</comment>
<evidence type="ECO:0000313" key="15">
    <source>
        <dbReference type="Proteomes" id="UP000821853"/>
    </source>
</evidence>
<keyword evidence="5" id="KW-0862">Zinc</keyword>
<evidence type="ECO:0000256" key="4">
    <source>
        <dbReference type="ARBA" id="ARBA00022771"/>
    </source>
</evidence>
<keyword evidence="9" id="KW-0804">Transcription</keyword>
<comment type="caution">
    <text evidence="14">The sequence shown here is derived from an EMBL/GenBank/DDBJ whole genome shotgun (WGS) entry which is preliminary data.</text>
</comment>
<keyword evidence="6" id="KW-0805">Transcription regulation</keyword>
<evidence type="ECO:0000256" key="10">
    <source>
        <dbReference type="ARBA" id="ARBA00023242"/>
    </source>
</evidence>
<evidence type="ECO:0000256" key="1">
    <source>
        <dbReference type="ARBA" id="ARBA00004642"/>
    </source>
</evidence>
<dbReference type="Proteomes" id="UP000821853">
    <property type="component" value="Chromosome 5"/>
</dbReference>
<evidence type="ECO:0000256" key="7">
    <source>
        <dbReference type="ARBA" id="ARBA00023054"/>
    </source>
</evidence>
<evidence type="ECO:0000259" key="13">
    <source>
        <dbReference type="PROSITE" id="PS50950"/>
    </source>
</evidence>
<protein>
    <recommendedName>
        <fullName evidence="13">THAP-type domain-containing protein</fullName>
    </recommendedName>
</protein>
<gene>
    <name evidence="14" type="ORF">HPB48_022171</name>
</gene>
<dbReference type="PROSITE" id="PS50950">
    <property type="entry name" value="ZF_THAP"/>
    <property type="match status" value="1"/>
</dbReference>
<comment type="similarity">
    <text evidence="2">Belongs to the THAP1 family.</text>
</comment>
<dbReference type="VEuPathDB" id="VectorBase:HLOH_055169"/>
<dbReference type="SUPFAM" id="SSF57716">
    <property type="entry name" value="Glucocorticoid receptor-like (DNA-binding domain)"/>
    <property type="match status" value="1"/>
</dbReference>
<keyword evidence="10" id="KW-0539">Nucleus</keyword>